<protein>
    <submittedName>
        <fullName evidence="2">Uncharacterized protein</fullName>
    </submittedName>
</protein>
<dbReference type="Proteomes" id="UP000198811">
    <property type="component" value="Unassembled WGS sequence"/>
</dbReference>
<evidence type="ECO:0000256" key="1">
    <source>
        <dbReference type="SAM" id="Phobius"/>
    </source>
</evidence>
<gene>
    <name evidence="2" type="ORF">SAMN05216497_10672</name>
</gene>
<feature type="transmembrane region" description="Helical" evidence="1">
    <location>
        <begin position="6"/>
        <end position="28"/>
    </location>
</feature>
<organism evidence="2 3">
    <name type="scientific">Clostridium cochlearium</name>
    <dbReference type="NCBI Taxonomy" id="1494"/>
    <lineage>
        <taxon>Bacteria</taxon>
        <taxon>Bacillati</taxon>
        <taxon>Bacillota</taxon>
        <taxon>Clostridia</taxon>
        <taxon>Eubacteriales</taxon>
        <taxon>Clostridiaceae</taxon>
        <taxon>Clostridium</taxon>
    </lineage>
</organism>
<reference evidence="2 3" key="1">
    <citation type="submission" date="2016-10" db="EMBL/GenBank/DDBJ databases">
        <authorList>
            <person name="Varghese N."/>
            <person name="Submissions S."/>
        </authorList>
    </citation>
    <scope>NUCLEOTIDE SEQUENCE [LARGE SCALE GENOMIC DNA]</scope>
    <source>
        <strain evidence="2 3">NLAE-zl-C224</strain>
    </source>
</reference>
<proteinExistence type="predicted"/>
<keyword evidence="3" id="KW-1185">Reference proteome</keyword>
<comment type="caution">
    <text evidence="2">The sequence shown here is derived from an EMBL/GenBank/DDBJ whole genome shotgun (WGS) entry which is preliminary data.</text>
</comment>
<keyword evidence="1" id="KW-1133">Transmembrane helix</keyword>
<evidence type="ECO:0000313" key="3">
    <source>
        <dbReference type="Proteomes" id="UP000198811"/>
    </source>
</evidence>
<evidence type="ECO:0000313" key="2">
    <source>
        <dbReference type="EMBL" id="SDL07344.1"/>
    </source>
</evidence>
<name>A0ABY0QKL3_CLOCO</name>
<keyword evidence="1" id="KW-0812">Transmembrane</keyword>
<keyword evidence="1" id="KW-0472">Membrane</keyword>
<accession>A0ABY0QKL3</accession>
<dbReference type="RefSeq" id="WP_257449618.1">
    <property type="nucleotide sequence ID" value="NZ_FNGL01000006.1"/>
</dbReference>
<dbReference type="EMBL" id="FNGL01000006">
    <property type="protein sequence ID" value="SDL07344.1"/>
    <property type="molecule type" value="Genomic_DNA"/>
</dbReference>
<sequence length="42" mass="4791">MLELANILAIVDPVITIMAKMAFIFFAYKGIQVMNVYINKNK</sequence>